<feature type="chain" id="PRO_5046979792" description="Quinol oxidase subunit 4" evidence="2">
    <location>
        <begin position="19"/>
        <end position="57"/>
    </location>
</feature>
<keyword evidence="4" id="KW-1185">Reference proteome</keyword>
<evidence type="ECO:0000256" key="2">
    <source>
        <dbReference type="SAM" id="SignalP"/>
    </source>
</evidence>
<dbReference type="PROSITE" id="PS51257">
    <property type="entry name" value="PROKAR_LIPOPROTEIN"/>
    <property type="match status" value="1"/>
</dbReference>
<evidence type="ECO:0000313" key="3">
    <source>
        <dbReference type="EMBL" id="MCW3488140.1"/>
    </source>
</evidence>
<evidence type="ECO:0008006" key="5">
    <source>
        <dbReference type="Google" id="ProtNLM"/>
    </source>
</evidence>
<accession>A0ABT3IWP7</accession>
<reference evidence="3 4" key="1">
    <citation type="submission" date="2022-10" db="EMBL/GenBank/DDBJ databases">
        <title>Chitinophaga nivalis PC15 sp. nov., isolated from Pyeongchang county, South Korea.</title>
        <authorList>
            <person name="Trinh H.N."/>
        </authorList>
    </citation>
    <scope>NUCLEOTIDE SEQUENCE [LARGE SCALE GENOMIC DNA]</scope>
    <source>
        <strain evidence="3 4">PC14</strain>
    </source>
</reference>
<dbReference type="Proteomes" id="UP001207742">
    <property type="component" value="Unassembled WGS sequence"/>
</dbReference>
<dbReference type="RefSeq" id="WP_264734944.1">
    <property type="nucleotide sequence ID" value="NZ_JAPDNR010000001.1"/>
</dbReference>
<evidence type="ECO:0000313" key="4">
    <source>
        <dbReference type="Proteomes" id="UP001207742"/>
    </source>
</evidence>
<dbReference type="EMBL" id="JAPDNS010000002">
    <property type="protein sequence ID" value="MCW3488140.1"/>
    <property type="molecule type" value="Genomic_DNA"/>
</dbReference>
<comment type="caution">
    <text evidence="3">The sequence shown here is derived from an EMBL/GenBank/DDBJ whole genome shotgun (WGS) entry which is preliminary data.</text>
</comment>
<evidence type="ECO:0000256" key="1">
    <source>
        <dbReference type="SAM" id="MobiDB-lite"/>
    </source>
</evidence>
<sequence>MRYFIFSLCLLLIGITLGSCVTSRPAGNMQELPPGQQKKIRSTPTVQPLPPGQQKNQ</sequence>
<gene>
    <name evidence="3" type="ORF">OL497_29875</name>
</gene>
<name>A0ABT3IWP7_9BACT</name>
<feature type="signal peptide" evidence="2">
    <location>
        <begin position="1"/>
        <end position="18"/>
    </location>
</feature>
<protein>
    <recommendedName>
        <fullName evidence="5">Quinol oxidase subunit 4</fullName>
    </recommendedName>
</protein>
<feature type="region of interest" description="Disordered" evidence="1">
    <location>
        <begin position="26"/>
        <end position="57"/>
    </location>
</feature>
<proteinExistence type="predicted"/>
<organism evidence="3 4">
    <name type="scientific">Chitinophaga nivalis</name>
    <dbReference type="NCBI Taxonomy" id="2991709"/>
    <lineage>
        <taxon>Bacteria</taxon>
        <taxon>Pseudomonadati</taxon>
        <taxon>Bacteroidota</taxon>
        <taxon>Chitinophagia</taxon>
        <taxon>Chitinophagales</taxon>
        <taxon>Chitinophagaceae</taxon>
        <taxon>Chitinophaga</taxon>
    </lineage>
</organism>
<keyword evidence="2" id="KW-0732">Signal</keyword>